<dbReference type="EC" id="2.7.7.6" evidence="1"/>
<name>A0A151RJK0_CAJCA</name>
<dbReference type="AlphaFoldDB" id="A0A151RJK0"/>
<dbReference type="EMBL" id="KQ483700">
    <property type="protein sequence ID" value="KYP42766.1"/>
    <property type="molecule type" value="Genomic_DNA"/>
</dbReference>
<dbReference type="InterPro" id="IPR043502">
    <property type="entry name" value="DNA/RNA_pol_sf"/>
</dbReference>
<dbReference type="Proteomes" id="UP000075243">
    <property type="component" value="Unassembled WGS sequence"/>
</dbReference>
<accession>A0A151RJK0</accession>
<protein>
    <submittedName>
        <fullName evidence="1">Copia protein</fullName>
        <ecNumber evidence="1">2.7.7.6</ecNumber>
    </submittedName>
</protein>
<dbReference type="PANTHER" id="PTHR11439">
    <property type="entry name" value="GAG-POL-RELATED RETROTRANSPOSON"/>
    <property type="match status" value="1"/>
</dbReference>
<keyword evidence="2" id="KW-1185">Reference proteome</keyword>
<dbReference type="Gramene" id="C.cajan_32471.t">
    <property type="protein sequence ID" value="C.cajan_32471.t.cds1"/>
    <property type="gene ID" value="C.cajan_32471"/>
</dbReference>
<organism evidence="1 2">
    <name type="scientific">Cajanus cajan</name>
    <name type="common">Pigeon pea</name>
    <name type="synonym">Cajanus indicus</name>
    <dbReference type="NCBI Taxonomy" id="3821"/>
    <lineage>
        <taxon>Eukaryota</taxon>
        <taxon>Viridiplantae</taxon>
        <taxon>Streptophyta</taxon>
        <taxon>Embryophyta</taxon>
        <taxon>Tracheophyta</taxon>
        <taxon>Spermatophyta</taxon>
        <taxon>Magnoliopsida</taxon>
        <taxon>eudicotyledons</taxon>
        <taxon>Gunneridae</taxon>
        <taxon>Pentapetalae</taxon>
        <taxon>rosids</taxon>
        <taxon>fabids</taxon>
        <taxon>Fabales</taxon>
        <taxon>Fabaceae</taxon>
        <taxon>Papilionoideae</taxon>
        <taxon>50 kb inversion clade</taxon>
        <taxon>NPAAA clade</taxon>
        <taxon>indigoferoid/millettioid clade</taxon>
        <taxon>Phaseoleae</taxon>
        <taxon>Cajanus</taxon>
    </lineage>
</organism>
<dbReference type="SUPFAM" id="SSF56672">
    <property type="entry name" value="DNA/RNA polymerases"/>
    <property type="match status" value="1"/>
</dbReference>
<keyword evidence="1" id="KW-0808">Transferase</keyword>
<gene>
    <name evidence="1" type="ORF">KK1_035796</name>
</gene>
<proteinExistence type="predicted"/>
<dbReference type="GO" id="GO:0003899">
    <property type="term" value="F:DNA-directed RNA polymerase activity"/>
    <property type="evidence" value="ECO:0007669"/>
    <property type="project" value="UniProtKB-EC"/>
</dbReference>
<dbReference type="OMA" id="QEHYIKE"/>
<dbReference type="PANTHER" id="PTHR11439:SF503">
    <property type="entry name" value="CYSTEINE-RICH RLK (RECEPTOR-LIKE PROTEIN KINASE) 8"/>
    <property type="match status" value="1"/>
</dbReference>
<evidence type="ECO:0000313" key="1">
    <source>
        <dbReference type="EMBL" id="KYP42766.1"/>
    </source>
</evidence>
<evidence type="ECO:0000313" key="2">
    <source>
        <dbReference type="Proteomes" id="UP000075243"/>
    </source>
</evidence>
<dbReference type="CDD" id="cd09272">
    <property type="entry name" value="RNase_HI_RT_Ty1"/>
    <property type="match status" value="1"/>
</dbReference>
<reference evidence="1" key="1">
    <citation type="journal article" date="2012" name="Nat. Biotechnol.">
        <title>Draft genome sequence of pigeonpea (Cajanus cajan), an orphan legume crop of resource-poor farmers.</title>
        <authorList>
            <person name="Varshney R.K."/>
            <person name="Chen W."/>
            <person name="Li Y."/>
            <person name="Bharti A.K."/>
            <person name="Saxena R.K."/>
            <person name="Schlueter J.A."/>
            <person name="Donoghue M.T."/>
            <person name="Azam S."/>
            <person name="Fan G."/>
            <person name="Whaley A.M."/>
            <person name="Farmer A.D."/>
            <person name="Sheridan J."/>
            <person name="Iwata A."/>
            <person name="Tuteja R."/>
            <person name="Penmetsa R.V."/>
            <person name="Wu W."/>
            <person name="Upadhyaya H.D."/>
            <person name="Yang S.P."/>
            <person name="Shah T."/>
            <person name="Saxena K.B."/>
            <person name="Michael T."/>
            <person name="McCombie W.R."/>
            <person name="Yang B."/>
            <person name="Zhang G."/>
            <person name="Yang H."/>
            <person name="Wang J."/>
            <person name="Spillane C."/>
            <person name="Cook D.R."/>
            <person name="May G.D."/>
            <person name="Xu X."/>
            <person name="Jackson S.A."/>
        </authorList>
    </citation>
    <scope>NUCLEOTIDE SEQUENCE [LARGE SCALE GENOMIC DNA]</scope>
</reference>
<sequence>MEDCKSMSTPMNIKEKFSKEDGTEKVDETYFRSLIGCLMYLTATRPDILIAVNILSRFMHCASETHLKAARRVIRYIKGTTSFGIKFKKSKDFKLLGFSDSDWAGCIDDMKSTSGYCFSLGSGVFSWSSKKQETIAQSTTEAKFIAATTAINQALWLRKILSDLNLEQKEDTRIFVDNQAAIAISHNPVFHGKTKHFNIKLFFLREVQRDGVVTLVYCRTEEQIANIFTKSMPASKFEILRMKLGVCSL</sequence>
<keyword evidence="1" id="KW-0548">Nucleotidyltransferase</keyword>